<dbReference type="AlphaFoldDB" id="A0AAN9TQU9"/>
<name>A0AAN9TQU9_9HEMI</name>
<evidence type="ECO:0000313" key="2">
    <source>
        <dbReference type="Proteomes" id="UP001367676"/>
    </source>
</evidence>
<proteinExistence type="predicted"/>
<organism evidence="1 2">
    <name type="scientific">Parthenolecanium corni</name>
    <dbReference type="NCBI Taxonomy" id="536013"/>
    <lineage>
        <taxon>Eukaryota</taxon>
        <taxon>Metazoa</taxon>
        <taxon>Ecdysozoa</taxon>
        <taxon>Arthropoda</taxon>
        <taxon>Hexapoda</taxon>
        <taxon>Insecta</taxon>
        <taxon>Pterygota</taxon>
        <taxon>Neoptera</taxon>
        <taxon>Paraneoptera</taxon>
        <taxon>Hemiptera</taxon>
        <taxon>Sternorrhyncha</taxon>
        <taxon>Coccoidea</taxon>
        <taxon>Coccidae</taxon>
        <taxon>Parthenolecanium</taxon>
    </lineage>
</organism>
<sequence length="219" mass="23646">MGATIAFTYGGCTTSDFRSWPAIGCLNGKHQASLVSAWQKYVQARAIIEDDGLGGGESDRSSDKSVTFVTNGHLVANVSFVLAFVYPSSSGFIGVSTSCGISTSRPIRAWYKLVLAIFCRSGRQCVTEAEPPNGTSISRSEPWLLALLEIGMIPVPVSQSAAKQLLDVLHLAVSTVEVRKYVEQDVIEEVFLHIQNLAEDKALMSVNQLQEYVTPASIS</sequence>
<dbReference type="EMBL" id="JBBCAQ010000032">
    <property type="protein sequence ID" value="KAK7583782.1"/>
    <property type="molecule type" value="Genomic_DNA"/>
</dbReference>
<reference evidence="1 2" key="1">
    <citation type="submission" date="2024-03" db="EMBL/GenBank/DDBJ databases">
        <title>Adaptation during the transition from Ophiocordyceps entomopathogen to insect associate is accompanied by gene loss and intensified selection.</title>
        <authorList>
            <person name="Ward C.M."/>
            <person name="Onetto C.A."/>
            <person name="Borneman A.R."/>
        </authorList>
    </citation>
    <scope>NUCLEOTIDE SEQUENCE [LARGE SCALE GENOMIC DNA]</scope>
    <source>
        <strain evidence="1">AWRI1</strain>
        <tissue evidence="1">Single Adult Female</tissue>
    </source>
</reference>
<protein>
    <submittedName>
        <fullName evidence="1">Uncharacterized protein</fullName>
    </submittedName>
</protein>
<dbReference type="Proteomes" id="UP001367676">
    <property type="component" value="Unassembled WGS sequence"/>
</dbReference>
<keyword evidence="2" id="KW-1185">Reference proteome</keyword>
<evidence type="ECO:0000313" key="1">
    <source>
        <dbReference type="EMBL" id="KAK7583782.1"/>
    </source>
</evidence>
<accession>A0AAN9TQU9</accession>
<gene>
    <name evidence="1" type="ORF">V9T40_004745</name>
</gene>
<comment type="caution">
    <text evidence="1">The sequence shown here is derived from an EMBL/GenBank/DDBJ whole genome shotgun (WGS) entry which is preliminary data.</text>
</comment>